<proteinExistence type="predicted"/>
<feature type="domain" description="HTH bat-type" evidence="3">
    <location>
        <begin position="186"/>
        <end position="237"/>
    </location>
</feature>
<dbReference type="Pfam" id="PF15915">
    <property type="entry name" value="BAT"/>
    <property type="match status" value="1"/>
</dbReference>
<organism evidence="5 6">
    <name type="scientific">Halobium palmae</name>
    <dbReference type="NCBI Taxonomy" id="1776492"/>
    <lineage>
        <taxon>Archaea</taxon>
        <taxon>Methanobacteriati</taxon>
        <taxon>Methanobacteriota</taxon>
        <taxon>Stenosarchaea group</taxon>
        <taxon>Halobacteria</taxon>
        <taxon>Halobacteriales</taxon>
        <taxon>Haloferacaceae</taxon>
        <taxon>Halobium</taxon>
    </lineage>
</organism>
<keyword evidence="2" id="KW-0804">Transcription</keyword>
<dbReference type="InterPro" id="IPR007050">
    <property type="entry name" value="HTH_bacterioopsin"/>
</dbReference>
<keyword evidence="1" id="KW-0805">Transcription regulation</keyword>
<evidence type="ECO:0000259" key="4">
    <source>
        <dbReference type="Pfam" id="PF15915"/>
    </source>
</evidence>
<reference evidence="5 6" key="1">
    <citation type="journal article" date="2019" name="Int. J. Syst. Evol. Microbiol.">
        <title>The Global Catalogue of Microorganisms (GCM) 10K type strain sequencing project: providing services to taxonomists for standard genome sequencing and annotation.</title>
        <authorList>
            <consortium name="The Broad Institute Genomics Platform"/>
            <consortium name="The Broad Institute Genome Sequencing Center for Infectious Disease"/>
            <person name="Wu L."/>
            <person name="Ma J."/>
        </authorList>
    </citation>
    <scope>NUCLEOTIDE SEQUENCE [LARGE SCALE GENOMIC DNA]</scope>
    <source>
        <strain evidence="5 6">NBRC 111368</strain>
    </source>
</reference>
<name>A0ABD5S5D0_9EURY</name>
<protein>
    <submittedName>
        <fullName evidence="5">Bacterio-opsin activator domain-containing protein</fullName>
    </submittedName>
</protein>
<dbReference type="PANTHER" id="PTHR34236">
    <property type="entry name" value="DIMETHYL SULFOXIDE REDUCTASE TRANSCRIPTIONAL ACTIVATOR"/>
    <property type="match status" value="1"/>
</dbReference>
<accession>A0ABD5S5D0</accession>
<dbReference type="PANTHER" id="PTHR34236:SF1">
    <property type="entry name" value="DIMETHYL SULFOXIDE REDUCTASE TRANSCRIPTIONAL ACTIVATOR"/>
    <property type="match status" value="1"/>
</dbReference>
<feature type="domain" description="Bacterioopsin transcriptional activator GAF and HTH associated" evidence="4">
    <location>
        <begin position="25"/>
        <end position="178"/>
    </location>
</feature>
<evidence type="ECO:0000256" key="1">
    <source>
        <dbReference type="ARBA" id="ARBA00023015"/>
    </source>
</evidence>
<dbReference type="InterPro" id="IPR031803">
    <property type="entry name" value="BAT_GAF/HTH-assoc"/>
</dbReference>
<feature type="non-terminal residue" evidence="5">
    <location>
        <position position="1"/>
    </location>
</feature>
<gene>
    <name evidence="5" type="ORF">ACFQE1_19250</name>
</gene>
<evidence type="ECO:0000256" key="2">
    <source>
        <dbReference type="ARBA" id="ARBA00023163"/>
    </source>
</evidence>
<sequence>VLGELGETIGYAMNAAESKRALLADRVIELETRLRVPDSFLVQASASVGCSFAFEGVVSNSDGSVIEYFVVDCEDPEEVVELAEGSDGVRHVRHVGDHGGESLFEFVFTHDLVVQAFGDLGARIESLIVDDGVYTVGAEFPYDVQVHTVIEALERKYEGVDLLAQRERERPVESRQEVWAKFRESLTDRQWSSLQTAYYAGFFDWPRTSTGEEVAESLDISPATFHEHLRAAQRKLLAALLEG</sequence>
<evidence type="ECO:0000313" key="5">
    <source>
        <dbReference type="EMBL" id="MFC6726462.1"/>
    </source>
</evidence>
<dbReference type="Pfam" id="PF04967">
    <property type="entry name" value="HTH_10"/>
    <property type="match status" value="1"/>
</dbReference>
<evidence type="ECO:0000259" key="3">
    <source>
        <dbReference type="Pfam" id="PF04967"/>
    </source>
</evidence>
<dbReference type="EMBL" id="JBHSWU010001132">
    <property type="protein sequence ID" value="MFC6726462.1"/>
    <property type="molecule type" value="Genomic_DNA"/>
</dbReference>
<keyword evidence="6" id="KW-1185">Reference proteome</keyword>
<dbReference type="Proteomes" id="UP001596328">
    <property type="component" value="Unassembled WGS sequence"/>
</dbReference>
<comment type="caution">
    <text evidence="5">The sequence shown here is derived from an EMBL/GenBank/DDBJ whole genome shotgun (WGS) entry which is preliminary data.</text>
</comment>
<evidence type="ECO:0000313" key="6">
    <source>
        <dbReference type="Proteomes" id="UP001596328"/>
    </source>
</evidence>
<dbReference type="AlphaFoldDB" id="A0ABD5S5D0"/>